<reference evidence="3" key="1">
    <citation type="submission" date="2016-03" db="EMBL/GenBank/DDBJ databases">
        <authorList>
            <person name="Guldener U."/>
        </authorList>
    </citation>
    <scope>NUCLEOTIDE SEQUENCE [LARGE SCALE GENOMIC DNA]</scope>
</reference>
<protein>
    <submittedName>
        <fullName evidence="2">Uncharacterized protein</fullName>
    </submittedName>
</protein>
<sequence>MHVHKSKRAISVETDVELEDNISYNITHKCMPINGKIRTMTQGDISLDCDVEVDGDLGGCSTFKTENATSPIDLDIFDPEQSDSRTRAAIRRKAAPSKREHEQASSSTATLSPPPTIARELGTTVLQQNFVALASNTQLPHASRVAINESSTQPHTSQSSSNIARCLCQQAELHLLPSTSRPVYVKPHYANIRPSGYITNRNRNRNRTSTLNQITCTGEPLELIGPENTLATTTRQGNKL</sequence>
<feature type="region of interest" description="Disordered" evidence="1">
    <location>
        <begin position="72"/>
        <end position="116"/>
    </location>
</feature>
<proteinExistence type="predicted"/>
<accession>A0A1E1MMB4</accession>
<keyword evidence="3" id="KW-1185">Reference proteome</keyword>
<evidence type="ECO:0000313" key="3">
    <source>
        <dbReference type="Proteomes" id="UP000177625"/>
    </source>
</evidence>
<evidence type="ECO:0000256" key="1">
    <source>
        <dbReference type="SAM" id="MobiDB-lite"/>
    </source>
</evidence>
<dbReference type="EMBL" id="FJVC01000397">
    <property type="protein sequence ID" value="CZT49875.1"/>
    <property type="molecule type" value="Genomic_DNA"/>
</dbReference>
<name>A0A1E1MMB4_RHYSE</name>
<gene>
    <name evidence="2" type="ORF">RSE6_10775</name>
</gene>
<dbReference type="AlphaFoldDB" id="A0A1E1MMB4"/>
<dbReference type="Proteomes" id="UP000177625">
    <property type="component" value="Unassembled WGS sequence"/>
</dbReference>
<organism evidence="2 3">
    <name type="scientific">Rhynchosporium secalis</name>
    <name type="common">Barley scald fungus</name>
    <dbReference type="NCBI Taxonomy" id="38038"/>
    <lineage>
        <taxon>Eukaryota</taxon>
        <taxon>Fungi</taxon>
        <taxon>Dikarya</taxon>
        <taxon>Ascomycota</taxon>
        <taxon>Pezizomycotina</taxon>
        <taxon>Leotiomycetes</taxon>
        <taxon>Helotiales</taxon>
        <taxon>Ploettnerulaceae</taxon>
        <taxon>Rhynchosporium</taxon>
    </lineage>
</organism>
<evidence type="ECO:0000313" key="2">
    <source>
        <dbReference type="EMBL" id="CZT49875.1"/>
    </source>
</evidence>